<dbReference type="SUPFAM" id="SSF50630">
    <property type="entry name" value="Acid proteases"/>
    <property type="match status" value="1"/>
</dbReference>
<sequence length="131" mass="15222">MNTFSSPKFFSKNGWDVMIDNSYPFLGIPNYLAHRIARESGAEYDEETDSYYINCDAKFTYFMGIGNQNYTLESSDLIKRIEDGRCILTAHRYTKDGWLGAEWVFGIPFIKKYCHIFDMQNKKIGFAPPLN</sequence>
<dbReference type="InterPro" id="IPR021109">
    <property type="entry name" value="Peptidase_aspartic_dom_sf"/>
</dbReference>
<dbReference type="GO" id="GO:0004190">
    <property type="term" value="F:aspartic-type endopeptidase activity"/>
    <property type="evidence" value="ECO:0007669"/>
    <property type="project" value="InterPro"/>
</dbReference>
<evidence type="ECO:0000313" key="4">
    <source>
        <dbReference type="Proteomes" id="UP000054495"/>
    </source>
</evidence>
<dbReference type="Proteomes" id="UP000054495">
    <property type="component" value="Unassembled WGS sequence"/>
</dbReference>
<evidence type="ECO:0000259" key="2">
    <source>
        <dbReference type="PROSITE" id="PS51767"/>
    </source>
</evidence>
<keyword evidence="4" id="KW-1185">Reference proteome</keyword>
<gene>
    <name evidence="3" type="ORF">ANCCEY_06845</name>
</gene>
<feature type="domain" description="Peptidase A1" evidence="2">
    <location>
        <begin position="1"/>
        <end position="127"/>
    </location>
</feature>
<reference evidence="3 4" key="1">
    <citation type="submission" date="2013-05" db="EMBL/GenBank/DDBJ databases">
        <title>Draft genome of the parasitic nematode Anyclostoma ceylanicum.</title>
        <authorList>
            <person name="Mitreva M."/>
        </authorList>
    </citation>
    <scope>NUCLEOTIDE SEQUENCE [LARGE SCALE GENOMIC DNA]</scope>
</reference>
<evidence type="ECO:0000256" key="1">
    <source>
        <dbReference type="ARBA" id="ARBA00007447"/>
    </source>
</evidence>
<accession>A0A0D6LS86</accession>
<dbReference type="InterPro" id="IPR001461">
    <property type="entry name" value="Aspartic_peptidase_A1"/>
</dbReference>
<proteinExistence type="inferred from homology"/>
<dbReference type="PANTHER" id="PTHR47966">
    <property type="entry name" value="BETA-SITE APP-CLEAVING ENZYME, ISOFORM A-RELATED"/>
    <property type="match status" value="1"/>
</dbReference>
<dbReference type="AlphaFoldDB" id="A0A0D6LS86"/>
<dbReference type="Gene3D" id="2.40.70.10">
    <property type="entry name" value="Acid Proteases"/>
    <property type="match status" value="1"/>
</dbReference>
<dbReference type="GO" id="GO:0005764">
    <property type="term" value="C:lysosome"/>
    <property type="evidence" value="ECO:0007669"/>
    <property type="project" value="TreeGrafter"/>
</dbReference>
<name>A0A0D6LS86_9BILA</name>
<dbReference type="PROSITE" id="PS51767">
    <property type="entry name" value="PEPTIDASE_A1"/>
    <property type="match status" value="1"/>
</dbReference>
<evidence type="ECO:0000313" key="3">
    <source>
        <dbReference type="EMBL" id="EPB74058.1"/>
    </source>
</evidence>
<protein>
    <recommendedName>
        <fullName evidence="2">Peptidase A1 domain-containing protein</fullName>
    </recommendedName>
</protein>
<comment type="similarity">
    <text evidence="1">Belongs to the peptidase A1 family.</text>
</comment>
<dbReference type="EMBL" id="KE124958">
    <property type="protein sequence ID" value="EPB74058.1"/>
    <property type="molecule type" value="Genomic_DNA"/>
</dbReference>
<dbReference type="Pfam" id="PF00026">
    <property type="entry name" value="Asp"/>
    <property type="match status" value="1"/>
</dbReference>
<organism evidence="3 4">
    <name type="scientific">Ancylostoma ceylanicum</name>
    <dbReference type="NCBI Taxonomy" id="53326"/>
    <lineage>
        <taxon>Eukaryota</taxon>
        <taxon>Metazoa</taxon>
        <taxon>Ecdysozoa</taxon>
        <taxon>Nematoda</taxon>
        <taxon>Chromadorea</taxon>
        <taxon>Rhabditida</taxon>
        <taxon>Rhabditina</taxon>
        <taxon>Rhabditomorpha</taxon>
        <taxon>Strongyloidea</taxon>
        <taxon>Ancylostomatidae</taxon>
        <taxon>Ancylostomatinae</taxon>
        <taxon>Ancylostoma</taxon>
    </lineage>
</organism>
<dbReference type="InterPro" id="IPR033121">
    <property type="entry name" value="PEPTIDASE_A1"/>
</dbReference>
<dbReference type="PANTHER" id="PTHR47966:SF45">
    <property type="entry name" value="PEPTIDASE A1 DOMAIN-CONTAINING PROTEIN"/>
    <property type="match status" value="1"/>
</dbReference>
<dbReference type="GO" id="GO:0006508">
    <property type="term" value="P:proteolysis"/>
    <property type="evidence" value="ECO:0007669"/>
    <property type="project" value="InterPro"/>
</dbReference>